<keyword evidence="2" id="KW-1185">Reference proteome</keyword>
<evidence type="ECO:0000313" key="1">
    <source>
        <dbReference type="EMBL" id="OMO79312.1"/>
    </source>
</evidence>
<accession>A0A1R3I9N8</accession>
<comment type="caution">
    <text evidence="1">The sequence shown here is derived from an EMBL/GenBank/DDBJ whole genome shotgun (WGS) entry which is preliminary data.</text>
</comment>
<dbReference type="AlphaFoldDB" id="A0A1R3I9N8"/>
<evidence type="ECO:0000313" key="2">
    <source>
        <dbReference type="Proteomes" id="UP000188268"/>
    </source>
</evidence>
<dbReference type="Gramene" id="OMO79312">
    <property type="protein sequence ID" value="OMO79312"/>
    <property type="gene ID" value="CCACVL1_13767"/>
</dbReference>
<dbReference type="EMBL" id="AWWV01010427">
    <property type="protein sequence ID" value="OMO79312.1"/>
    <property type="molecule type" value="Genomic_DNA"/>
</dbReference>
<name>A0A1R3I9N8_COCAP</name>
<gene>
    <name evidence="1" type="ORF">CCACVL1_13767</name>
</gene>
<proteinExistence type="predicted"/>
<sequence>MAMMSNINPEPKRKRNIFRKLARAKGTHSKSNIFRKLLCNNADSTRKLKQLDCNT</sequence>
<organism evidence="1 2">
    <name type="scientific">Corchorus capsularis</name>
    <name type="common">Jute</name>
    <dbReference type="NCBI Taxonomy" id="210143"/>
    <lineage>
        <taxon>Eukaryota</taxon>
        <taxon>Viridiplantae</taxon>
        <taxon>Streptophyta</taxon>
        <taxon>Embryophyta</taxon>
        <taxon>Tracheophyta</taxon>
        <taxon>Spermatophyta</taxon>
        <taxon>Magnoliopsida</taxon>
        <taxon>eudicotyledons</taxon>
        <taxon>Gunneridae</taxon>
        <taxon>Pentapetalae</taxon>
        <taxon>rosids</taxon>
        <taxon>malvids</taxon>
        <taxon>Malvales</taxon>
        <taxon>Malvaceae</taxon>
        <taxon>Grewioideae</taxon>
        <taxon>Apeibeae</taxon>
        <taxon>Corchorus</taxon>
    </lineage>
</organism>
<protein>
    <submittedName>
        <fullName evidence="1">Uncharacterized protein</fullName>
    </submittedName>
</protein>
<reference evidence="1 2" key="1">
    <citation type="submission" date="2013-09" db="EMBL/GenBank/DDBJ databases">
        <title>Corchorus capsularis genome sequencing.</title>
        <authorList>
            <person name="Alam M."/>
            <person name="Haque M.S."/>
            <person name="Islam M.S."/>
            <person name="Emdad E.M."/>
            <person name="Islam M.M."/>
            <person name="Ahmed B."/>
            <person name="Halim A."/>
            <person name="Hossen Q.M.M."/>
            <person name="Hossain M.Z."/>
            <person name="Ahmed R."/>
            <person name="Khan M.M."/>
            <person name="Islam R."/>
            <person name="Rashid M.M."/>
            <person name="Khan S.A."/>
            <person name="Rahman M.S."/>
            <person name="Alam M."/>
        </authorList>
    </citation>
    <scope>NUCLEOTIDE SEQUENCE [LARGE SCALE GENOMIC DNA]</scope>
    <source>
        <strain evidence="2">cv. CVL-1</strain>
        <tissue evidence="1">Whole seedling</tissue>
    </source>
</reference>
<dbReference type="Proteomes" id="UP000188268">
    <property type="component" value="Unassembled WGS sequence"/>
</dbReference>